<protein>
    <recommendedName>
        <fullName evidence="8">TonB family protein</fullName>
    </recommendedName>
</protein>
<dbReference type="InterPro" id="IPR006260">
    <property type="entry name" value="TonB/TolA_C"/>
</dbReference>
<dbReference type="EMBL" id="CP001931">
    <property type="protein sequence ID" value="ADC89174.1"/>
    <property type="molecule type" value="Genomic_DNA"/>
</dbReference>
<evidence type="ECO:0000313" key="6">
    <source>
        <dbReference type="EMBL" id="ADC89174.1"/>
    </source>
</evidence>
<dbReference type="NCBIfam" id="TIGR01352">
    <property type="entry name" value="tonB_Cterm"/>
    <property type="match status" value="1"/>
</dbReference>
<accession>D3SPT7</accession>
<dbReference type="SUPFAM" id="SSF74653">
    <property type="entry name" value="TolA/TonB C-terminal domain"/>
    <property type="match status" value="1"/>
</dbReference>
<evidence type="ECO:0000313" key="7">
    <source>
        <dbReference type="Proteomes" id="UP000002043"/>
    </source>
</evidence>
<keyword evidence="4 5" id="KW-0472">Membrane</keyword>
<dbReference type="KEGG" id="tal:Thal_0540"/>
<keyword evidence="7" id="KW-1185">Reference proteome</keyword>
<sequence>MKDAHLLEGGLYISVSFFLNLIMLTLLALYLLPVVPEQVSTPINLFLKEVPTETPPVAHKIIKGSSKAATGNPSKVQPKKEVSVLAEIEAKLRNQNPSPVSNVSEKTQVVSTSVGNITASLSGGVPHLTGGNRGVVYLPPFPKLSSEELPSTMQVKIWIDSSGRVVKVQILRRSGVPHIDRRIVEFVYGIKFEKIDADVVQTGLLTFHFRGD</sequence>
<feature type="transmembrane region" description="Helical" evidence="5">
    <location>
        <begin position="12"/>
        <end position="32"/>
    </location>
</feature>
<dbReference type="AlphaFoldDB" id="D3SPT7"/>
<keyword evidence="3 5" id="KW-1133">Transmembrane helix</keyword>
<dbReference type="HOGENOM" id="CLU_1189463_0_0_0"/>
<evidence type="ECO:0000256" key="3">
    <source>
        <dbReference type="ARBA" id="ARBA00022989"/>
    </source>
</evidence>
<evidence type="ECO:0000256" key="2">
    <source>
        <dbReference type="ARBA" id="ARBA00022692"/>
    </source>
</evidence>
<comment type="subcellular location">
    <subcellularLocation>
        <location evidence="1">Membrane</location>
        <topology evidence="1">Single-pass membrane protein</topology>
    </subcellularLocation>
</comment>
<dbReference type="OrthoDB" id="14974at2"/>
<evidence type="ECO:0000256" key="1">
    <source>
        <dbReference type="ARBA" id="ARBA00004167"/>
    </source>
</evidence>
<organism evidence="6 7">
    <name type="scientific">Thermocrinis albus (strain DSM 14484 / JCM 11386 / HI 11/12)</name>
    <dbReference type="NCBI Taxonomy" id="638303"/>
    <lineage>
        <taxon>Bacteria</taxon>
        <taxon>Pseudomonadati</taxon>
        <taxon>Aquificota</taxon>
        <taxon>Aquificia</taxon>
        <taxon>Aquificales</taxon>
        <taxon>Aquificaceae</taxon>
        <taxon>Thermocrinis</taxon>
    </lineage>
</organism>
<evidence type="ECO:0000256" key="5">
    <source>
        <dbReference type="SAM" id="Phobius"/>
    </source>
</evidence>
<evidence type="ECO:0000256" key="4">
    <source>
        <dbReference type="ARBA" id="ARBA00023136"/>
    </source>
</evidence>
<name>D3SPT7_THEAH</name>
<evidence type="ECO:0008006" key="8">
    <source>
        <dbReference type="Google" id="ProtNLM"/>
    </source>
</evidence>
<dbReference type="RefSeq" id="WP_012991581.1">
    <property type="nucleotide sequence ID" value="NC_013894.1"/>
</dbReference>
<reference evidence="7" key="1">
    <citation type="journal article" date="2010" name="Stand. Genomic Sci.">
        <title>Complete genome sequence of Thermocrinis albus type strain (HI 11/12T).</title>
        <authorList>
            <person name="Wirth R."/>
            <person name="Sikorski J."/>
            <person name="Brambilla E."/>
            <person name="Misra M."/>
            <person name="Lapidus A."/>
            <person name="Copeland A."/>
            <person name="Nolan M."/>
            <person name="Lucas S."/>
            <person name="Chen F."/>
            <person name="Tice H."/>
            <person name="Cheng J.F."/>
            <person name="Han C."/>
            <person name="Detter J.C."/>
            <person name="Tapia R."/>
            <person name="Bruce D."/>
            <person name="Goodwin L."/>
            <person name="Pitluck S."/>
            <person name="Pati A."/>
            <person name="Anderson I."/>
            <person name="Ivanova N."/>
            <person name="Mavromatis K."/>
            <person name="Mikhailova N."/>
            <person name="Chen A."/>
            <person name="Palaniappan K."/>
            <person name="Bilek Y."/>
            <person name="Hader T."/>
            <person name="Land M."/>
            <person name="Hauser L."/>
            <person name="Chang Y.J."/>
            <person name="Jeffries C.D."/>
            <person name="Tindall B.J."/>
            <person name="Rohde M."/>
            <person name="Goker M."/>
            <person name="Bristow J."/>
            <person name="Eisen J.A."/>
            <person name="Markowitz V."/>
            <person name="Hugenholtz P."/>
            <person name="Kyrpides N.C."/>
            <person name="Klenk H.P."/>
        </authorList>
    </citation>
    <scope>NUCLEOTIDE SEQUENCE [LARGE SCALE GENOMIC DNA]</scope>
    <source>
        <strain evidence="7">DSM 14484 / JCM 11386 / HI 11/12</strain>
    </source>
</reference>
<dbReference type="Proteomes" id="UP000002043">
    <property type="component" value="Chromosome"/>
</dbReference>
<dbReference type="eggNOG" id="COG0810">
    <property type="taxonomic scope" value="Bacteria"/>
</dbReference>
<proteinExistence type="predicted"/>
<dbReference type="GO" id="GO:0016020">
    <property type="term" value="C:membrane"/>
    <property type="evidence" value="ECO:0007669"/>
    <property type="project" value="UniProtKB-SubCell"/>
</dbReference>
<dbReference type="STRING" id="638303.Thal_0540"/>
<keyword evidence="2 5" id="KW-0812">Transmembrane</keyword>
<dbReference type="Pfam" id="PF13103">
    <property type="entry name" value="TonB_2"/>
    <property type="match status" value="1"/>
</dbReference>
<gene>
    <name evidence="6" type="ordered locus">Thal_0540</name>
</gene>